<comment type="caution">
    <text evidence="1">The sequence shown here is derived from an EMBL/GenBank/DDBJ whole genome shotgun (WGS) entry which is preliminary data.</text>
</comment>
<keyword evidence="2" id="KW-1185">Reference proteome</keyword>
<dbReference type="RefSeq" id="WP_057747586.1">
    <property type="nucleotide sequence ID" value="NZ_LJYG01000062.1"/>
</dbReference>
<dbReference type="SUPFAM" id="SSF53448">
    <property type="entry name" value="Nucleotide-diphospho-sugar transferases"/>
    <property type="match status" value="1"/>
</dbReference>
<evidence type="ECO:0000313" key="2">
    <source>
        <dbReference type="Proteomes" id="UP000051936"/>
    </source>
</evidence>
<dbReference type="OrthoDB" id="7851643at2"/>
<organism evidence="1 2">
    <name type="scientific">Bradyrhizobium manausense</name>
    <dbReference type="NCBI Taxonomy" id="989370"/>
    <lineage>
        <taxon>Bacteria</taxon>
        <taxon>Pseudomonadati</taxon>
        <taxon>Pseudomonadota</taxon>
        <taxon>Alphaproteobacteria</taxon>
        <taxon>Hyphomicrobiales</taxon>
        <taxon>Nitrobacteraceae</taxon>
        <taxon>Bradyrhizobium</taxon>
    </lineage>
</organism>
<dbReference type="Gene3D" id="3.90.550.10">
    <property type="entry name" value="Spore Coat Polysaccharide Biosynthesis Protein SpsA, Chain A"/>
    <property type="match status" value="1"/>
</dbReference>
<dbReference type="InterPro" id="IPR029044">
    <property type="entry name" value="Nucleotide-diphossugar_trans"/>
</dbReference>
<protein>
    <recommendedName>
        <fullName evidence="3">Glycosyltransferase 2-like domain-containing protein</fullName>
    </recommendedName>
</protein>
<dbReference type="Proteomes" id="UP000051936">
    <property type="component" value="Unassembled WGS sequence"/>
</dbReference>
<reference evidence="1 2" key="1">
    <citation type="submission" date="2015-09" db="EMBL/GenBank/DDBJ databases">
        <title>Draft Genome Sequence of Bradyrhizobium manausense Strain BR 3351T, a Novel Symbiotic Nitrogen-Fixing Alphaproteobacterium Isolated from Brazilian Amazon Rain Forest.</title>
        <authorList>
            <person name="De Araujo J.L."/>
            <person name="Zilli J.E."/>
        </authorList>
    </citation>
    <scope>NUCLEOTIDE SEQUENCE [LARGE SCALE GENOMIC DNA]</scope>
    <source>
        <strain evidence="1 2">BR3351</strain>
    </source>
</reference>
<accession>A0A0R3DWS6</accession>
<dbReference type="STRING" id="989370.AOQ71_15755"/>
<dbReference type="AlphaFoldDB" id="A0A0R3DWS6"/>
<sequence length="264" mass="29414">MTWSVQVCCVANNNAILKRNLKSSPDVAKRRVPLSVIWGAKAASVAYREAIQAARAEIVVFAHQDVYFPEGWFSRLESVCERLSSADPSWAVAGLCGMTNEGEFVGHLWDAGLGAVCGGSFSFPRIVTSLDEVVLIVRRASGIVFDPALPSFHLYGTDIVLEARRAGMKSYVVDLPVIHNSKAGVRLDKTYIAAYRFMVRKWRALLPLPTVIVRLTNNPWPLLLRRLRLRYKAVFRASTLRPMVESPELVARQLGFAKTLEDRA</sequence>
<evidence type="ECO:0008006" key="3">
    <source>
        <dbReference type="Google" id="ProtNLM"/>
    </source>
</evidence>
<proteinExistence type="predicted"/>
<dbReference type="EMBL" id="LJYG01000062">
    <property type="protein sequence ID" value="KRQ12605.1"/>
    <property type="molecule type" value="Genomic_DNA"/>
</dbReference>
<gene>
    <name evidence="1" type="ORF">AOQ71_15755</name>
</gene>
<name>A0A0R3DWS6_9BRAD</name>
<evidence type="ECO:0000313" key="1">
    <source>
        <dbReference type="EMBL" id="KRQ12605.1"/>
    </source>
</evidence>